<dbReference type="InterPro" id="IPR009078">
    <property type="entry name" value="Ferritin-like_SF"/>
</dbReference>
<keyword evidence="2" id="KW-1185">Reference proteome</keyword>
<name>A0ABU8T2E1_9PSEU</name>
<accession>A0ABU8T2E1</accession>
<organism evidence="1 2">
    <name type="scientific">Pseudonocardia spirodelae</name>
    <dbReference type="NCBI Taxonomy" id="3133431"/>
    <lineage>
        <taxon>Bacteria</taxon>
        <taxon>Bacillati</taxon>
        <taxon>Actinomycetota</taxon>
        <taxon>Actinomycetes</taxon>
        <taxon>Pseudonocardiales</taxon>
        <taxon>Pseudonocardiaceae</taxon>
        <taxon>Pseudonocardia</taxon>
    </lineage>
</organism>
<reference evidence="1 2" key="1">
    <citation type="submission" date="2024-03" db="EMBL/GenBank/DDBJ databases">
        <title>Draft genome sequence of Pseudonocardia sp. DW16-2.</title>
        <authorList>
            <person name="Duangmal K."/>
        </authorList>
    </citation>
    <scope>NUCLEOTIDE SEQUENCE [LARGE SCALE GENOMIC DNA]</scope>
    <source>
        <strain evidence="1 2">DW16-2</strain>
    </source>
</reference>
<comment type="caution">
    <text evidence="1">The sequence shown here is derived from an EMBL/GenBank/DDBJ whole genome shotgun (WGS) entry which is preliminary data.</text>
</comment>
<dbReference type="Proteomes" id="UP001364211">
    <property type="component" value="Unassembled WGS sequence"/>
</dbReference>
<dbReference type="RefSeq" id="WP_340286222.1">
    <property type="nucleotide sequence ID" value="NZ_JBBJUP010000003.1"/>
</dbReference>
<gene>
    <name evidence="1" type="ORF">WJX68_04050</name>
</gene>
<protein>
    <submittedName>
        <fullName evidence="1">Phenylacetic acid catabolic protein</fullName>
    </submittedName>
</protein>
<sequence length="85" mass="9193">ELFRTTEQERRLAAAGVAVDPADTRGEVEDVLARVLERATLTRPDVPPTGTVGGRGGRQGVHSEKLEHALVVMQSLARRHPGASW</sequence>
<dbReference type="InterPro" id="IPR007814">
    <property type="entry name" value="PaaA_PaaC"/>
</dbReference>
<evidence type="ECO:0000313" key="2">
    <source>
        <dbReference type="Proteomes" id="UP001364211"/>
    </source>
</evidence>
<feature type="non-terminal residue" evidence="1">
    <location>
        <position position="1"/>
    </location>
</feature>
<proteinExistence type="predicted"/>
<dbReference type="Pfam" id="PF05138">
    <property type="entry name" value="PaaA_PaaC"/>
    <property type="match status" value="1"/>
</dbReference>
<dbReference type="Gene3D" id="1.20.1260.10">
    <property type="match status" value="1"/>
</dbReference>
<dbReference type="InterPro" id="IPR012347">
    <property type="entry name" value="Ferritin-like"/>
</dbReference>
<evidence type="ECO:0000313" key="1">
    <source>
        <dbReference type="EMBL" id="MEJ8278096.1"/>
    </source>
</evidence>
<dbReference type="SUPFAM" id="SSF47240">
    <property type="entry name" value="Ferritin-like"/>
    <property type="match status" value="1"/>
</dbReference>
<dbReference type="EMBL" id="JBBJUP010000003">
    <property type="protein sequence ID" value="MEJ8278096.1"/>
    <property type="molecule type" value="Genomic_DNA"/>
</dbReference>